<dbReference type="CDD" id="cd06530">
    <property type="entry name" value="S26_SPase_I"/>
    <property type="match status" value="1"/>
</dbReference>
<dbReference type="PANTHER" id="PTHR43390">
    <property type="entry name" value="SIGNAL PEPTIDASE I"/>
    <property type="match status" value="1"/>
</dbReference>
<dbReference type="GO" id="GO:0004252">
    <property type="term" value="F:serine-type endopeptidase activity"/>
    <property type="evidence" value="ECO:0007669"/>
    <property type="project" value="InterPro"/>
</dbReference>
<dbReference type="PANTHER" id="PTHR43390:SF1">
    <property type="entry name" value="CHLOROPLAST PROCESSING PEPTIDASE"/>
    <property type="match status" value="1"/>
</dbReference>
<accession>A0A8J6XQ35</accession>
<feature type="domain" description="Peptidase S26" evidence="8">
    <location>
        <begin position="24"/>
        <end position="196"/>
    </location>
</feature>
<evidence type="ECO:0000313" key="9">
    <source>
        <dbReference type="EMBL" id="MBD3866592.1"/>
    </source>
</evidence>
<evidence type="ECO:0000256" key="2">
    <source>
        <dbReference type="ARBA" id="ARBA00009370"/>
    </source>
</evidence>
<keyword evidence="7" id="KW-0812">Transmembrane</keyword>
<organism evidence="9 10">
    <name type="scientific">Candidatus Polarisedimenticola svalbardensis</name>
    <dbReference type="NCBI Taxonomy" id="2886004"/>
    <lineage>
        <taxon>Bacteria</taxon>
        <taxon>Pseudomonadati</taxon>
        <taxon>Acidobacteriota</taxon>
        <taxon>Candidatus Polarisedimenticolia</taxon>
        <taxon>Candidatus Polarisedimenticolales</taxon>
        <taxon>Candidatus Polarisedimenticolaceae</taxon>
        <taxon>Candidatus Polarisedimenticola</taxon>
    </lineage>
</organism>
<comment type="similarity">
    <text evidence="2 7">Belongs to the peptidase S26 family.</text>
</comment>
<dbReference type="InterPro" id="IPR000223">
    <property type="entry name" value="Pept_S26A_signal_pept_1"/>
</dbReference>
<dbReference type="PROSITE" id="PS00761">
    <property type="entry name" value="SPASE_I_3"/>
    <property type="match status" value="1"/>
</dbReference>
<name>A0A8J6XQ35_9BACT</name>
<dbReference type="GO" id="GO:0016020">
    <property type="term" value="C:membrane"/>
    <property type="evidence" value="ECO:0007669"/>
    <property type="project" value="UniProtKB-SubCell"/>
</dbReference>
<evidence type="ECO:0000256" key="4">
    <source>
        <dbReference type="ARBA" id="ARBA00019232"/>
    </source>
</evidence>
<comment type="catalytic activity">
    <reaction evidence="1 7">
        <text>Cleavage of hydrophobic, N-terminal signal or leader sequences from secreted and periplasmic proteins.</text>
        <dbReference type="EC" id="3.4.21.89"/>
    </reaction>
</comment>
<evidence type="ECO:0000256" key="3">
    <source>
        <dbReference type="ARBA" id="ARBA00013208"/>
    </source>
</evidence>
<dbReference type="InterPro" id="IPR019757">
    <property type="entry name" value="Pept_S26A_signal_pept_1_Lys-AS"/>
</dbReference>
<feature type="transmembrane region" description="Helical" evidence="7">
    <location>
        <begin position="26"/>
        <end position="45"/>
    </location>
</feature>
<feature type="active site" evidence="6">
    <location>
        <position position="109"/>
    </location>
</feature>
<comment type="caution">
    <text evidence="9">The sequence shown here is derived from an EMBL/GenBank/DDBJ whole genome shotgun (WGS) entry which is preliminary data.</text>
</comment>
<comment type="subcellular location">
    <subcellularLocation>
        <location evidence="7">Membrane</location>
        <topology evidence="7">Single-pass type II membrane protein</topology>
    </subcellularLocation>
</comment>
<gene>
    <name evidence="9" type="primary">lepB</name>
    <name evidence="9" type="ORF">IFK94_00560</name>
</gene>
<proteinExistence type="inferred from homology"/>
<keyword evidence="7" id="KW-0472">Membrane</keyword>
<dbReference type="SUPFAM" id="SSF51306">
    <property type="entry name" value="LexA/Signal peptidase"/>
    <property type="match status" value="1"/>
</dbReference>
<reference evidence="9 10" key="1">
    <citation type="submission" date="2020-08" db="EMBL/GenBank/DDBJ databases">
        <title>Acidobacteriota in marine sediments use diverse sulfur dissimilation pathways.</title>
        <authorList>
            <person name="Wasmund K."/>
        </authorList>
    </citation>
    <scope>NUCLEOTIDE SEQUENCE [LARGE SCALE GENOMIC DNA]</scope>
    <source>
        <strain evidence="9">MAG AM4</strain>
    </source>
</reference>
<protein>
    <recommendedName>
        <fullName evidence="4 7">Signal peptidase I</fullName>
        <ecNumber evidence="3 7">3.4.21.89</ecNumber>
    </recommendedName>
</protein>
<evidence type="ECO:0000256" key="5">
    <source>
        <dbReference type="ARBA" id="ARBA00022801"/>
    </source>
</evidence>
<dbReference type="AlphaFoldDB" id="A0A8J6XQ35"/>
<keyword evidence="7" id="KW-1133">Transmembrane helix</keyword>
<dbReference type="GO" id="GO:0009003">
    <property type="term" value="F:signal peptidase activity"/>
    <property type="evidence" value="ECO:0007669"/>
    <property type="project" value="UniProtKB-EC"/>
</dbReference>
<dbReference type="Proteomes" id="UP000648239">
    <property type="component" value="Unassembled WGS sequence"/>
</dbReference>
<dbReference type="NCBIfam" id="TIGR02227">
    <property type="entry name" value="sigpep_I_bact"/>
    <property type="match status" value="1"/>
</dbReference>
<evidence type="ECO:0000259" key="8">
    <source>
        <dbReference type="Pfam" id="PF10502"/>
    </source>
</evidence>
<dbReference type="EC" id="3.4.21.89" evidence="3 7"/>
<dbReference type="InterPro" id="IPR019533">
    <property type="entry name" value="Peptidase_S26"/>
</dbReference>
<evidence type="ECO:0000313" key="10">
    <source>
        <dbReference type="Proteomes" id="UP000648239"/>
    </source>
</evidence>
<dbReference type="EMBL" id="JACXWD010000001">
    <property type="protein sequence ID" value="MBD3866592.1"/>
    <property type="molecule type" value="Genomic_DNA"/>
</dbReference>
<keyword evidence="7" id="KW-0645">Protease</keyword>
<sequence length="237" mass="27436">MGSRTGYSDGRERDSEPYRKSVARDYLETILVCVIFVIFTRGFVFQQSKIPSGSMLDTLLIGDYIMVNRFLYAPTSFDWEKSILPVRDVRHGDVVVFKFPTEPETDYIKRVIGLPGDTVELRNGALFRNGIYEEEPYVQEAYRLGDSARGRNYGPTRVKPGHYFVMGDHRNQSSDSRDWGQVPQNLLKGRALLIWYSYEEKPNSHKDSATAQVRSWGSKFIHFFSKSRFSRCFTLIR</sequence>
<evidence type="ECO:0000256" key="6">
    <source>
        <dbReference type="PIRSR" id="PIRSR600223-1"/>
    </source>
</evidence>
<dbReference type="InterPro" id="IPR019758">
    <property type="entry name" value="Pept_S26A_signal_pept_1_CS"/>
</dbReference>
<keyword evidence="5 7" id="KW-0378">Hydrolase</keyword>
<dbReference type="Gene3D" id="2.10.109.10">
    <property type="entry name" value="Umud Fragment, subunit A"/>
    <property type="match status" value="1"/>
</dbReference>
<feature type="active site" evidence="6">
    <location>
        <position position="54"/>
    </location>
</feature>
<dbReference type="PRINTS" id="PR00727">
    <property type="entry name" value="LEADERPTASE"/>
</dbReference>
<dbReference type="Pfam" id="PF10502">
    <property type="entry name" value="Peptidase_S26"/>
    <property type="match status" value="1"/>
</dbReference>
<evidence type="ECO:0000256" key="1">
    <source>
        <dbReference type="ARBA" id="ARBA00000677"/>
    </source>
</evidence>
<dbReference type="InterPro" id="IPR036286">
    <property type="entry name" value="LexA/Signal_pep-like_sf"/>
</dbReference>
<evidence type="ECO:0000256" key="7">
    <source>
        <dbReference type="RuleBase" id="RU362042"/>
    </source>
</evidence>
<dbReference type="PROSITE" id="PS00760">
    <property type="entry name" value="SPASE_I_2"/>
    <property type="match status" value="1"/>
</dbReference>
<dbReference type="GO" id="GO:0006465">
    <property type="term" value="P:signal peptide processing"/>
    <property type="evidence" value="ECO:0007669"/>
    <property type="project" value="InterPro"/>
</dbReference>